<name>A0ABN8ZIG7_RANTA</name>
<evidence type="ECO:0000313" key="3">
    <source>
        <dbReference type="Proteomes" id="UP001176941"/>
    </source>
</evidence>
<protein>
    <submittedName>
        <fullName evidence="2">Uncharacterized protein</fullName>
    </submittedName>
</protein>
<accession>A0ABN8ZIG7</accession>
<dbReference type="Proteomes" id="UP001176941">
    <property type="component" value="Chromosome 32"/>
</dbReference>
<reference evidence="2" key="1">
    <citation type="submission" date="2023-04" db="EMBL/GenBank/DDBJ databases">
        <authorList>
            <consortium name="ELIXIR-Norway"/>
        </authorList>
    </citation>
    <scope>NUCLEOTIDE SEQUENCE [LARGE SCALE GENOMIC DNA]</scope>
</reference>
<evidence type="ECO:0000313" key="2">
    <source>
        <dbReference type="EMBL" id="CAI9172398.1"/>
    </source>
</evidence>
<feature type="compositionally biased region" description="Basic and acidic residues" evidence="1">
    <location>
        <begin position="40"/>
        <end position="54"/>
    </location>
</feature>
<organism evidence="2 3">
    <name type="scientific">Rangifer tarandus platyrhynchus</name>
    <name type="common">Svalbard reindeer</name>
    <dbReference type="NCBI Taxonomy" id="3082113"/>
    <lineage>
        <taxon>Eukaryota</taxon>
        <taxon>Metazoa</taxon>
        <taxon>Chordata</taxon>
        <taxon>Craniata</taxon>
        <taxon>Vertebrata</taxon>
        <taxon>Euteleostomi</taxon>
        <taxon>Mammalia</taxon>
        <taxon>Eutheria</taxon>
        <taxon>Laurasiatheria</taxon>
        <taxon>Artiodactyla</taxon>
        <taxon>Ruminantia</taxon>
        <taxon>Pecora</taxon>
        <taxon>Cervidae</taxon>
        <taxon>Odocoileinae</taxon>
        <taxon>Rangifer</taxon>
    </lineage>
</organism>
<dbReference type="EMBL" id="OX459968">
    <property type="protein sequence ID" value="CAI9172398.1"/>
    <property type="molecule type" value="Genomic_DNA"/>
</dbReference>
<proteinExistence type="predicted"/>
<evidence type="ECO:0000256" key="1">
    <source>
        <dbReference type="SAM" id="MobiDB-lite"/>
    </source>
</evidence>
<feature type="region of interest" description="Disordered" evidence="1">
    <location>
        <begin position="1"/>
        <end position="65"/>
    </location>
</feature>
<gene>
    <name evidence="2" type="ORF">MRATA1EN1_LOCUS21360</name>
</gene>
<keyword evidence="3" id="KW-1185">Reference proteome</keyword>
<sequence length="120" mass="12679">MPSDPKTRASMLSVGLNRPPGGLGNSTPRPASLQAGRGRRPSENRVHPLVEKGRGPQGRGILSPAGACAHEGHELAHHRCRPPPGLVPGQERRLLSAASPSAHFSLKPIRGVLSPWHAQP</sequence>